<feature type="transmembrane region" description="Helical" evidence="8">
    <location>
        <begin position="334"/>
        <end position="353"/>
    </location>
</feature>
<name>A0ABT7G174_9CORY</name>
<dbReference type="EMBL" id="JASNVK010000002">
    <property type="protein sequence ID" value="MDK4300046.1"/>
    <property type="molecule type" value="Genomic_DNA"/>
</dbReference>
<gene>
    <name evidence="9" type="ORF">QPX45_02085</name>
</gene>
<evidence type="ECO:0000256" key="8">
    <source>
        <dbReference type="SAM" id="Phobius"/>
    </source>
</evidence>
<evidence type="ECO:0000256" key="5">
    <source>
        <dbReference type="ARBA" id="ARBA00022692"/>
    </source>
</evidence>
<feature type="transmembrane region" description="Helical" evidence="8">
    <location>
        <begin position="131"/>
        <end position="164"/>
    </location>
</feature>
<feature type="transmembrane region" description="Helical" evidence="8">
    <location>
        <begin position="266"/>
        <end position="292"/>
    </location>
</feature>
<feature type="transmembrane region" description="Helical" evidence="8">
    <location>
        <begin position="244"/>
        <end position="260"/>
    </location>
</feature>
<keyword evidence="5 8" id="KW-0812">Transmembrane</keyword>
<dbReference type="RefSeq" id="WP_065420347.1">
    <property type="nucleotide sequence ID" value="NZ_JASNVK010000002.1"/>
</dbReference>
<evidence type="ECO:0000256" key="2">
    <source>
        <dbReference type="ARBA" id="ARBA00007935"/>
    </source>
</evidence>
<dbReference type="Proteomes" id="UP001243856">
    <property type="component" value="Unassembled WGS sequence"/>
</dbReference>
<dbReference type="Pfam" id="PF01032">
    <property type="entry name" value="FecCD"/>
    <property type="match status" value="1"/>
</dbReference>
<dbReference type="PANTHER" id="PTHR30472">
    <property type="entry name" value="FERRIC ENTEROBACTIN TRANSPORT SYSTEM PERMEASE PROTEIN"/>
    <property type="match status" value="1"/>
</dbReference>
<protein>
    <submittedName>
        <fullName evidence="9">Iron chelate uptake ABC transporter family permease subunit</fullName>
    </submittedName>
</protein>
<dbReference type="InterPro" id="IPR000522">
    <property type="entry name" value="ABC_transptr_permease_BtuC"/>
</dbReference>
<evidence type="ECO:0000313" key="9">
    <source>
        <dbReference type="EMBL" id="MDK4300046.1"/>
    </source>
</evidence>
<dbReference type="Gene3D" id="1.10.3470.10">
    <property type="entry name" value="ABC transporter involved in vitamin B12 uptake, BtuC"/>
    <property type="match status" value="1"/>
</dbReference>
<feature type="transmembrane region" description="Helical" evidence="8">
    <location>
        <begin position="176"/>
        <end position="196"/>
    </location>
</feature>
<keyword evidence="7 8" id="KW-0472">Membrane</keyword>
<dbReference type="SUPFAM" id="SSF81345">
    <property type="entry name" value="ABC transporter involved in vitamin B12 uptake, BtuC"/>
    <property type="match status" value="1"/>
</dbReference>
<feature type="transmembrane region" description="Helical" evidence="8">
    <location>
        <begin position="36"/>
        <end position="56"/>
    </location>
</feature>
<comment type="subcellular location">
    <subcellularLocation>
        <location evidence="1">Cell membrane</location>
        <topology evidence="1">Multi-pass membrane protein</topology>
    </subcellularLocation>
</comment>
<keyword evidence="3" id="KW-0813">Transport</keyword>
<keyword evidence="6 8" id="KW-1133">Transmembrane helix</keyword>
<dbReference type="InterPro" id="IPR037294">
    <property type="entry name" value="ABC_BtuC-like"/>
</dbReference>
<organism evidence="9 10">
    <name type="scientific">Corynebacterium propinquum</name>
    <dbReference type="NCBI Taxonomy" id="43769"/>
    <lineage>
        <taxon>Bacteria</taxon>
        <taxon>Bacillati</taxon>
        <taxon>Actinomycetota</taxon>
        <taxon>Actinomycetes</taxon>
        <taxon>Mycobacteriales</taxon>
        <taxon>Corynebacteriaceae</taxon>
        <taxon>Corynebacterium</taxon>
    </lineage>
</organism>
<comment type="similarity">
    <text evidence="2">Belongs to the binding-protein-dependent transport system permease family. FecCD subfamily.</text>
</comment>
<reference evidence="9 10" key="1">
    <citation type="submission" date="2023-05" db="EMBL/GenBank/DDBJ databases">
        <title>Metabolic capabilities are highly conserved among human nasal-associated Corynebacterium species in pangenomic analyses.</title>
        <authorList>
            <person name="Tran T.H."/>
            <person name="Roberts A.Q."/>
            <person name="Escapa I.F."/>
            <person name="Gao W."/>
            <person name="Conlan S."/>
            <person name="Kong H."/>
            <person name="Segre J.A."/>
            <person name="Kelly M.S."/>
            <person name="Lemon K.P."/>
        </authorList>
    </citation>
    <scope>NUCLEOTIDE SEQUENCE [LARGE SCALE GENOMIC DNA]</scope>
    <source>
        <strain evidence="9 10">KPL2811</strain>
    </source>
</reference>
<feature type="transmembrane region" description="Helical" evidence="8">
    <location>
        <begin position="91"/>
        <end position="111"/>
    </location>
</feature>
<proteinExistence type="inferred from homology"/>
<keyword evidence="4" id="KW-1003">Cell membrane</keyword>
<evidence type="ECO:0000256" key="1">
    <source>
        <dbReference type="ARBA" id="ARBA00004651"/>
    </source>
</evidence>
<evidence type="ECO:0000256" key="3">
    <source>
        <dbReference type="ARBA" id="ARBA00022448"/>
    </source>
</evidence>
<evidence type="ECO:0000313" key="10">
    <source>
        <dbReference type="Proteomes" id="UP001243856"/>
    </source>
</evidence>
<dbReference type="PANTHER" id="PTHR30472:SF24">
    <property type="entry name" value="FERRIC ENTEROBACTIN TRANSPORT SYSTEM PERMEASE PROTEIN FEPG"/>
    <property type="match status" value="1"/>
</dbReference>
<evidence type="ECO:0000256" key="6">
    <source>
        <dbReference type="ARBA" id="ARBA00022989"/>
    </source>
</evidence>
<feature type="transmembrane region" description="Helical" evidence="8">
    <location>
        <begin position="216"/>
        <end position="237"/>
    </location>
</feature>
<dbReference type="CDD" id="cd06550">
    <property type="entry name" value="TM_ABC_iron-siderophores_like"/>
    <property type="match status" value="1"/>
</dbReference>
<evidence type="ECO:0000256" key="4">
    <source>
        <dbReference type="ARBA" id="ARBA00022475"/>
    </source>
</evidence>
<evidence type="ECO:0000256" key="7">
    <source>
        <dbReference type="ARBA" id="ARBA00023136"/>
    </source>
</evidence>
<accession>A0ABT7G174</accession>
<sequence length="359" mass="38114">MNCRLRVEKHIDFGRRCYEVQVVRNANGIWRIDARALWTCIAVWIAIFCLAVYALFTGSASVKITETWNAILGNGDEFSTMIVMEWRAPRILIAILLGASLAVSGSIFQTLTNNALGSPDVIGFQTGSYTGALFVMLVLGGGSVKVMVGALLGGIITALLVFALATRNGTARGVRLIIVGIGISAMLASLNTWMLLTATVEDALMASLWGAGNLSGSTWFDVRLILVGAVIFGFAAVCLSRPMRIMQIGIPFATALGLQVHRVQLIAVVVGIGLIAVSTSTVGPIAFIALASPHIARRVVRADGLVLGTSATVGAFLLLLADVIAQRIYSESPLPVGIVTVSIGGIYFLWLLLREGKTR</sequence>
<keyword evidence="10" id="KW-1185">Reference proteome</keyword>
<feature type="transmembrane region" description="Helical" evidence="8">
    <location>
        <begin position="304"/>
        <end position="328"/>
    </location>
</feature>
<comment type="caution">
    <text evidence="9">The sequence shown here is derived from an EMBL/GenBank/DDBJ whole genome shotgun (WGS) entry which is preliminary data.</text>
</comment>